<evidence type="ECO:0000256" key="2">
    <source>
        <dbReference type="ARBA" id="ARBA00001946"/>
    </source>
</evidence>
<dbReference type="NCBIfam" id="NF008746">
    <property type="entry name" value="PRK11779.1"/>
    <property type="match status" value="1"/>
</dbReference>
<evidence type="ECO:0000256" key="1">
    <source>
        <dbReference type="ARBA" id="ARBA00000563"/>
    </source>
</evidence>
<dbReference type="InterPro" id="IPR034747">
    <property type="entry name" value="EXOI_SH3"/>
</dbReference>
<evidence type="ECO:0000256" key="4">
    <source>
        <dbReference type="ARBA" id="ARBA00019900"/>
    </source>
</evidence>
<evidence type="ECO:0000256" key="5">
    <source>
        <dbReference type="ARBA" id="ARBA00022722"/>
    </source>
</evidence>
<comment type="cofactor">
    <cofactor evidence="2">
        <name>Mg(2+)</name>
        <dbReference type="ChEBI" id="CHEBI:18420"/>
    </cofactor>
</comment>
<dbReference type="PIRSF" id="PIRSF000977">
    <property type="entry name" value="Exodeoxyribonuclease_I"/>
    <property type="match status" value="1"/>
</dbReference>
<proteinExistence type="predicted"/>
<dbReference type="Gene3D" id="1.20.1280.70">
    <property type="entry name" value="Exonuclease ExoI, domain 3"/>
    <property type="match status" value="1"/>
</dbReference>
<evidence type="ECO:0000313" key="17">
    <source>
        <dbReference type="EMBL" id="MBM7125661.1"/>
    </source>
</evidence>
<keyword evidence="6" id="KW-0479">Metal-binding</keyword>
<name>A0ABS2K345_9GAMM</name>
<evidence type="ECO:0000313" key="18">
    <source>
        <dbReference type="Proteomes" id="UP001430149"/>
    </source>
</evidence>
<dbReference type="Pfam" id="PF26016">
    <property type="entry name" value="ExoI_C"/>
    <property type="match status" value="1"/>
</dbReference>
<evidence type="ECO:0000256" key="12">
    <source>
        <dbReference type="ARBA" id="ARBA00023204"/>
    </source>
</evidence>
<sequence>MQTLFWHDYETFGTDTRRDRPVQFAGIRTNLELEIIDEPVMFYGKPPHEMPPGPISCLITGITPQKAEQEGVIEAEFAARVHEQLAAPGTCGVGYNSLRFDDEFSRQLFYRNFFEPYAREWENSNSRWDLIDLVRMCAALRPEGIVWPTHDDGAPSFKLEHLATANHLQQERAHDALSDVHALIDLARLIRVRQPRLWDWHYALRRKQRVFELLDVTSMTPLVHVSSRYPASRYCLAVIVPLAVHPSRSGEIIVYDLAQDPSDLLSLDVEEIADRMFTPRADLPEGVERIPLRTIHANRSPALAPLSVLKGADMQRLQLDLDRCLAHADTLRAAAGLGDKLRRIFQQAADLPPPEDPELALYGSFLPDADKRLLRDVRTTPPEQLAQQAFPFRDPRYAELLFRYRARNWPNTLSADERARWESFRTERLTRPTPLTTLTLSDYFEQLNTLRSDPAHNDKHALLDQLQAWGEQLAAEAGIAA</sequence>
<dbReference type="Proteomes" id="UP001430149">
    <property type="component" value="Unassembled WGS sequence"/>
</dbReference>
<dbReference type="InterPro" id="IPR013520">
    <property type="entry name" value="Ribonucl_H"/>
</dbReference>
<keyword evidence="7 14" id="KW-0227">DNA damage</keyword>
<feature type="domain" description="ExoI C-terminal" evidence="16">
    <location>
        <begin position="353"/>
        <end position="474"/>
    </location>
</feature>
<comment type="subunit">
    <text evidence="13">Monomer. Interacts with ssb (via C-terminus); this interaction stimulates the exonuclease activity by recruiting the enzyme to its substrate.</text>
</comment>
<keyword evidence="10" id="KW-0460">Magnesium</keyword>
<evidence type="ECO:0000256" key="13">
    <source>
        <dbReference type="ARBA" id="ARBA00046792"/>
    </source>
</evidence>
<evidence type="ECO:0000256" key="7">
    <source>
        <dbReference type="ARBA" id="ARBA00022763"/>
    </source>
</evidence>
<dbReference type="Pfam" id="PF08411">
    <property type="entry name" value="ExoI_SH3"/>
    <property type="match status" value="1"/>
</dbReference>
<dbReference type="InterPro" id="IPR023607">
    <property type="entry name" value="Exodeoxyribonuclease_I"/>
</dbReference>
<evidence type="ECO:0000256" key="14">
    <source>
        <dbReference type="PIRNR" id="PIRNR000977"/>
    </source>
</evidence>
<keyword evidence="11" id="KW-0238">DNA-binding</keyword>
<dbReference type="RefSeq" id="WP_204681245.1">
    <property type="nucleotide sequence ID" value="NZ_BSNR01000001.1"/>
</dbReference>
<dbReference type="EC" id="3.1.11.1" evidence="3 14"/>
<evidence type="ECO:0000256" key="9">
    <source>
        <dbReference type="ARBA" id="ARBA00022839"/>
    </source>
</evidence>
<reference evidence="17" key="1">
    <citation type="submission" date="2020-10" db="EMBL/GenBank/DDBJ databases">
        <title>Phylogeny of dyella-like bacteria.</title>
        <authorList>
            <person name="Fu J."/>
        </authorList>
    </citation>
    <scope>NUCLEOTIDE SEQUENCE</scope>
    <source>
        <strain evidence="17">DHOC52</strain>
    </source>
</reference>
<evidence type="ECO:0000256" key="6">
    <source>
        <dbReference type="ARBA" id="ARBA00022723"/>
    </source>
</evidence>
<dbReference type="Pfam" id="PF00929">
    <property type="entry name" value="RNase_T"/>
    <property type="match status" value="1"/>
</dbReference>
<keyword evidence="8 14" id="KW-0378">Hydrolase</keyword>
<dbReference type="InterPro" id="IPR038649">
    <property type="entry name" value="EXOI_SH3_sf"/>
</dbReference>
<dbReference type="GO" id="GO:0008310">
    <property type="term" value="F:single-stranded DNA 3'-5' DNA exonuclease activity"/>
    <property type="evidence" value="ECO:0007669"/>
    <property type="project" value="UniProtKB-EC"/>
</dbReference>
<dbReference type="EMBL" id="JADIKE010000035">
    <property type="protein sequence ID" value="MBM7125661.1"/>
    <property type="molecule type" value="Genomic_DNA"/>
</dbReference>
<evidence type="ECO:0000259" key="15">
    <source>
        <dbReference type="PROSITE" id="PS51784"/>
    </source>
</evidence>
<dbReference type="PROSITE" id="PS51785">
    <property type="entry name" value="EXOI_C"/>
    <property type="match status" value="1"/>
</dbReference>
<dbReference type="SUPFAM" id="SSF53098">
    <property type="entry name" value="Ribonuclease H-like"/>
    <property type="match status" value="1"/>
</dbReference>
<keyword evidence="5 14" id="KW-0540">Nuclease</keyword>
<evidence type="ECO:0000259" key="16">
    <source>
        <dbReference type="PROSITE" id="PS51785"/>
    </source>
</evidence>
<comment type="catalytic activity">
    <reaction evidence="1 14">
        <text>Exonucleolytic cleavage in the 3'- to 5'-direction to yield nucleoside 5'-phosphates.</text>
        <dbReference type="EC" id="3.1.11.1"/>
    </reaction>
</comment>
<keyword evidence="9 14" id="KW-0269">Exonuclease</keyword>
<evidence type="ECO:0000256" key="10">
    <source>
        <dbReference type="ARBA" id="ARBA00022842"/>
    </source>
</evidence>
<dbReference type="Gene3D" id="3.30.1520.20">
    <property type="entry name" value="Exonuclease ExoI, domain 2"/>
    <property type="match status" value="1"/>
</dbReference>
<dbReference type="Gene3D" id="3.30.420.10">
    <property type="entry name" value="Ribonuclease H-like superfamily/Ribonuclease H"/>
    <property type="match status" value="1"/>
</dbReference>
<dbReference type="InterPro" id="IPR013620">
    <property type="entry name" value="Exonuc_1_SH3"/>
</dbReference>
<dbReference type="Gene3D" id="1.10.287.1240">
    <property type="match status" value="1"/>
</dbReference>
<dbReference type="InterPro" id="IPR012337">
    <property type="entry name" value="RNaseH-like_sf"/>
</dbReference>
<keyword evidence="18" id="KW-1185">Reference proteome</keyword>
<gene>
    <name evidence="17" type="primary">sbcB</name>
    <name evidence="17" type="ORF">ISP19_09740</name>
</gene>
<dbReference type="InterPro" id="IPR036397">
    <property type="entry name" value="RNaseH_sf"/>
</dbReference>
<keyword evidence="12 14" id="KW-0234">DNA repair</keyword>
<feature type="domain" description="ExoI SH3-like" evidence="15">
    <location>
        <begin position="195"/>
        <end position="349"/>
    </location>
</feature>
<comment type="caution">
    <text evidence="17">The sequence shown here is derived from an EMBL/GenBank/DDBJ whole genome shotgun (WGS) entry which is preliminary data.</text>
</comment>
<protein>
    <recommendedName>
        <fullName evidence="4 14">Exodeoxyribonuclease I</fullName>
        <ecNumber evidence="3 14">3.1.11.1</ecNumber>
    </recommendedName>
</protein>
<accession>A0ABS2K345</accession>
<dbReference type="InterPro" id="IPR058561">
    <property type="entry name" value="Exonuc_1_C"/>
</dbReference>
<evidence type="ECO:0000256" key="11">
    <source>
        <dbReference type="ARBA" id="ARBA00023125"/>
    </source>
</evidence>
<dbReference type="PROSITE" id="PS51784">
    <property type="entry name" value="EXOI_SH3"/>
    <property type="match status" value="1"/>
</dbReference>
<evidence type="ECO:0000256" key="8">
    <source>
        <dbReference type="ARBA" id="ARBA00022801"/>
    </source>
</evidence>
<dbReference type="CDD" id="cd06138">
    <property type="entry name" value="ExoI_N"/>
    <property type="match status" value="1"/>
</dbReference>
<organism evidence="17 18">
    <name type="scientific">Dyella flava</name>
    <dbReference type="NCBI Taxonomy" id="1920170"/>
    <lineage>
        <taxon>Bacteria</taxon>
        <taxon>Pseudomonadati</taxon>
        <taxon>Pseudomonadota</taxon>
        <taxon>Gammaproteobacteria</taxon>
        <taxon>Lysobacterales</taxon>
        <taxon>Rhodanobacteraceae</taxon>
        <taxon>Dyella</taxon>
    </lineage>
</organism>
<evidence type="ECO:0000256" key="3">
    <source>
        <dbReference type="ARBA" id="ARBA00012108"/>
    </source>
</evidence>